<dbReference type="EMBL" id="BAAAWD010000004">
    <property type="protein sequence ID" value="GAA2990319.1"/>
    <property type="molecule type" value="Genomic_DNA"/>
</dbReference>
<dbReference type="RefSeq" id="WP_344888359.1">
    <property type="nucleotide sequence ID" value="NZ_BAAAWD010000004.1"/>
</dbReference>
<keyword evidence="3" id="KW-1185">Reference proteome</keyword>
<dbReference type="Proteomes" id="UP001499930">
    <property type="component" value="Unassembled WGS sequence"/>
</dbReference>
<feature type="domain" description="Exonuclease" evidence="1">
    <location>
        <begin position="9"/>
        <end position="200"/>
    </location>
</feature>
<dbReference type="SUPFAM" id="SSF53098">
    <property type="entry name" value="Ribonuclease H-like"/>
    <property type="match status" value="1"/>
</dbReference>
<proteinExistence type="predicted"/>
<dbReference type="GO" id="GO:0004527">
    <property type="term" value="F:exonuclease activity"/>
    <property type="evidence" value="ECO:0007669"/>
    <property type="project" value="UniProtKB-KW"/>
</dbReference>
<dbReference type="InterPro" id="IPR012337">
    <property type="entry name" value="RNaseH-like_sf"/>
</dbReference>
<comment type="caution">
    <text evidence="2">The sequence shown here is derived from an EMBL/GenBank/DDBJ whole genome shotgun (WGS) entry which is preliminary data.</text>
</comment>
<keyword evidence="2" id="KW-0269">Exonuclease</keyword>
<evidence type="ECO:0000259" key="1">
    <source>
        <dbReference type="SMART" id="SM00479"/>
    </source>
</evidence>
<dbReference type="Pfam" id="PF00929">
    <property type="entry name" value="RNase_T"/>
    <property type="match status" value="1"/>
</dbReference>
<dbReference type="SMART" id="SM00479">
    <property type="entry name" value="EXOIII"/>
    <property type="match status" value="1"/>
</dbReference>
<accession>A0ABN3XRK4</accession>
<evidence type="ECO:0000313" key="2">
    <source>
        <dbReference type="EMBL" id="GAA2990319.1"/>
    </source>
</evidence>
<evidence type="ECO:0000313" key="3">
    <source>
        <dbReference type="Proteomes" id="UP001499930"/>
    </source>
</evidence>
<protein>
    <submittedName>
        <fullName evidence="2">3'-5' exonuclease</fullName>
    </submittedName>
</protein>
<keyword evidence="2" id="KW-0540">Nuclease</keyword>
<reference evidence="2 3" key="1">
    <citation type="journal article" date="2019" name="Int. J. Syst. Evol. Microbiol.">
        <title>The Global Catalogue of Microorganisms (GCM) 10K type strain sequencing project: providing services to taxonomists for standard genome sequencing and annotation.</title>
        <authorList>
            <consortium name="The Broad Institute Genomics Platform"/>
            <consortium name="The Broad Institute Genome Sequencing Center for Infectious Disease"/>
            <person name="Wu L."/>
            <person name="Ma J."/>
        </authorList>
    </citation>
    <scope>NUCLEOTIDE SEQUENCE [LARGE SCALE GENOMIC DNA]</scope>
    <source>
        <strain evidence="2 3">JCM 3106</strain>
    </source>
</reference>
<dbReference type="CDD" id="cd06127">
    <property type="entry name" value="DEDDh"/>
    <property type="match status" value="1"/>
</dbReference>
<dbReference type="InterPro" id="IPR036397">
    <property type="entry name" value="RNaseH_sf"/>
</dbReference>
<dbReference type="Gene3D" id="3.30.420.10">
    <property type="entry name" value="Ribonuclease H-like superfamily/Ribonuclease H"/>
    <property type="match status" value="1"/>
</dbReference>
<keyword evidence="2" id="KW-0378">Hydrolase</keyword>
<dbReference type="InterPro" id="IPR013520">
    <property type="entry name" value="Ribonucl_H"/>
</dbReference>
<organism evidence="2 3">
    <name type="scientific">Streptosporangium longisporum</name>
    <dbReference type="NCBI Taxonomy" id="46187"/>
    <lineage>
        <taxon>Bacteria</taxon>
        <taxon>Bacillati</taxon>
        <taxon>Actinomycetota</taxon>
        <taxon>Actinomycetes</taxon>
        <taxon>Streptosporangiales</taxon>
        <taxon>Streptosporangiaceae</taxon>
        <taxon>Streptosporangium</taxon>
    </lineage>
</organism>
<name>A0ABN3XRK4_9ACTN</name>
<sequence>MTAPWHLARLAAFDLETSSPNPEDARIVEAYVGHVGGGLEPIDRNPLLIDPGVEVPAEATKIHGYTTEYLREHGTPADAGVWTVATAVAEAVNAGIPLVGQNIRFDLTVLSRELARHELPSLAEMTARSGHGLLAIDTYVISKYLDRWRKRVSPEQGAHVLKTTAAVFGVAWVDDEAHGARYDALIAARVAWRMGVIAHMPRESRPRIQSGRQDERHLFDALAVDLPTLHANQQRWAAEQAASYQEYLRSPKAGEKQDVTAVISGDWPIQARPTP</sequence>
<gene>
    <name evidence="2" type="ORF">GCM10017559_07900</name>
</gene>